<feature type="transmembrane region" description="Helical" evidence="6">
    <location>
        <begin position="110"/>
        <end position="129"/>
    </location>
</feature>
<proteinExistence type="inferred from homology"/>
<dbReference type="GO" id="GO:0016020">
    <property type="term" value="C:membrane"/>
    <property type="evidence" value="ECO:0007669"/>
    <property type="project" value="UniProtKB-SubCell"/>
</dbReference>
<evidence type="ECO:0000256" key="5">
    <source>
        <dbReference type="ARBA" id="ARBA00023136"/>
    </source>
</evidence>
<evidence type="ECO:0000256" key="7">
    <source>
        <dbReference type="SAM" id="MobiDB-lite"/>
    </source>
</evidence>
<sequence length="411" mass="44811">MGYSTKFCRRLNGVKPALVMVMVQIVFAGMNVFYKLAMNDGMNMMILVAYRSLFATAFVLPLAFFFERKIIPKLTWTIVFQAFLCGLFGNTLAQNFYVASMHLTSVSFTAAMANLIPAMTFIMAILCGFEVLGFGNVAGKAKVLGTLIGISGAMLLTFYKGVEIPMWSTHALHIHHDDHGGQVSTSGKRVLGSLLAVGSCLCYATWLMVQTKMSEKIQCYYSSTALMCGMGSIQAVGFALCMERDWTQWKLGWNIRLLASAYSGILASGLMVTLIAWCVHERGALFVSVFNPLMLVLVAIAGSVLLDEKLHLGSVLGAILIVIGLYFVLWGKAKELKNMSKLVPSKSSRKSEIIQVIITSSANETTAGNSNTVMTRSINSDEIPQSIAEENSDSTTNNSSSNTNDRLEVNP</sequence>
<dbReference type="SUPFAM" id="SSF103481">
    <property type="entry name" value="Multidrug resistance efflux transporter EmrE"/>
    <property type="match status" value="2"/>
</dbReference>
<feature type="transmembrane region" description="Helical" evidence="6">
    <location>
        <begin position="312"/>
        <end position="331"/>
    </location>
</feature>
<dbReference type="Proteomes" id="UP000316621">
    <property type="component" value="Chromosome 1"/>
</dbReference>
<feature type="transmembrane region" description="Helical" evidence="6">
    <location>
        <begin position="141"/>
        <end position="159"/>
    </location>
</feature>
<keyword evidence="5 6" id="KW-0472">Membrane</keyword>
<accession>A0A4Y7I8N0</accession>
<dbReference type="InterPro" id="IPR030184">
    <property type="entry name" value="WAT1-related"/>
</dbReference>
<evidence type="ECO:0000256" key="6">
    <source>
        <dbReference type="RuleBase" id="RU363077"/>
    </source>
</evidence>
<dbReference type="PANTHER" id="PTHR31218">
    <property type="entry name" value="WAT1-RELATED PROTEIN"/>
    <property type="match status" value="1"/>
</dbReference>
<dbReference type="GO" id="GO:0022857">
    <property type="term" value="F:transmembrane transporter activity"/>
    <property type="evidence" value="ECO:0007669"/>
    <property type="project" value="InterPro"/>
</dbReference>
<feature type="transmembrane region" description="Helical" evidence="6">
    <location>
        <begin position="286"/>
        <end position="306"/>
    </location>
</feature>
<evidence type="ECO:0000259" key="8">
    <source>
        <dbReference type="Pfam" id="PF00892"/>
    </source>
</evidence>
<name>A0A4Y7I8N0_PAPSO</name>
<dbReference type="Pfam" id="PF00892">
    <property type="entry name" value="EamA"/>
    <property type="match status" value="2"/>
</dbReference>
<protein>
    <recommendedName>
        <fullName evidence="6">WAT1-related protein</fullName>
    </recommendedName>
</protein>
<feature type="transmembrane region" description="Helical" evidence="6">
    <location>
        <begin position="190"/>
        <end position="209"/>
    </location>
</feature>
<feature type="compositionally biased region" description="Polar residues" evidence="7">
    <location>
        <begin position="367"/>
        <end position="383"/>
    </location>
</feature>
<feature type="region of interest" description="Disordered" evidence="7">
    <location>
        <begin position="367"/>
        <end position="411"/>
    </location>
</feature>
<dbReference type="EMBL" id="CM010715">
    <property type="protein sequence ID" value="RZC44190.1"/>
    <property type="molecule type" value="Genomic_DNA"/>
</dbReference>
<keyword evidence="4 6" id="KW-1133">Transmembrane helix</keyword>
<evidence type="ECO:0000256" key="3">
    <source>
        <dbReference type="ARBA" id="ARBA00022692"/>
    </source>
</evidence>
<evidence type="ECO:0000256" key="2">
    <source>
        <dbReference type="ARBA" id="ARBA00007635"/>
    </source>
</evidence>
<feature type="domain" description="EamA" evidence="8">
    <location>
        <begin position="17"/>
        <end position="157"/>
    </location>
</feature>
<dbReference type="InterPro" id="IPR000620">
    <property type="entry name" value="EamA_dom"/>
</dbReference>
<feature type="domain" description="EamA" evidence="8">
    <location>
        <begin position="191"/>
        <end position="329"/>
    </location>
</feature>
<feature type="transmembrane region" description="Helical" evidence="6">
    <location>
        <begin position="260"/>
        <end position="279"/>
    </location>
</feature>
<organism evidence="9 10">
    <name type="scientific">Papaver somniferum</name>
    <name type="common">Opium poppy</name>
    <dbReference type="NCBI Taxonomy" id="3469"/>
    <lineage>
        <taxon>Eukaryota</taxon>
        <taxon>Viridiplantae</taxon>
        <taxon>Streptophyta</taxon>
        <taxon>Embryophyta</taxon>
        <taxon>Tracheophyta</taxon>
        <taxon>Spermatophyta</taxon>
        <taxon>Magnoliopsida</taxon>
        <taxon>Ranunculales</taxon>
        <taxon>Papaveraceae</taxon>
        <taxon>Papaveroideae</taxon>
        <taxon>Papaver</taxon>
    </lineage>
</organism>
<evidence type="ECO:0000256" key="1">
    <source>
        <dbReference type="ARBA" id="ARBA00004141"/>
    </source>
</evidence>
<feature type="transmembrane region" description="Helical" evidence="6">
    <location>
        <begin position="12"/>
        <end position="34"/>
    </location>
</feature>
<evidence type="ECO:0000256" key="4">
    <source>
        <dbReference type="ARBA" id="ARBA00022989"/>
    </source>
</evidence>
<comment type="subcellular location">
    <subcellularLocation>
        <location evidence="1 6">Membrane</location>
        <topology evidence="1 6">Multi-pass membrane protein</topology>
    </subcellularLocation>
</comment>
<feature type="transmembrane region" description="Helical" evidence="6">
    <location>
        <begin position="221"/>
        <end position="240"/>
    </location>
</feature>
<feature type="transmembrane region" description="Helical" evidence="6">
    <location>
        <begin position="78"/>
        <end position="98"/>
    </location>
</feature>
<gene>
    <name evidence="9" type="ORF">C5167_037140</name>
</gene>
<dbReference type="OrthoDB" id="1728340at2759"/>
<dbReference type="AlphaFoldDB" id="A0A4Y7I8N0"/>
<feature type="transmembrane region" description="Helical" evidence="6">
    <location>
        <begin position="46"/>
        <end position="66"/>
    </location>
</feature>
<evidence type="ECO:0000313" key="10">
    <source>
        <dbReference type="Proteomes" id="UP000316621"/>
    </source>
</evidence>
<dbReference type="Gramene" id="RZC44190">
    <property type="protein sequence ID" value="RZC44190"/>
    <property type="gene ID" value="C5167_037140"/>
</dbReference>
<dbReference type="InterPro" id="IPR037185">
    <property type="entry name" value="EmrE-like"/>
</dbReference>
<evidence type="ECO:0000313" key="9">
    <source>
        <dbReference type="EMBL" id="RZC44190.1"/>
    </source>
</evidence>
<feature type="compositionally biased region" description="Low complexity" evidence="7">
    <location>
        <begin position="393"/>
        <end position="404"/>
    </location>
</feature>
<reference evidence="9 10" key="1">
    <citation type="journal article" date="2018" name="Science">
        <title>The opium poppy genome and morphinan production.</title>
        <authorList>
            <person name="Guo L."/>
            <person name="Winzer T."/>
            <person name="Yang X."/>
            <person name="Li Y."/>
            <person name="Ning Z."/>
            <person name="He Z."/>
            <person name="Teodor R."/>
            <person name="Lu Y."/>
            <person name="Bowser T.A."/>
            <person name="Graham I.A."/>
            <person name="Ye K."/>
        </authorList>
    </citation>
    <scope>NUCLEOTIDE SEQUENCE [LARGE SCALE GENOMIC DNA]</scope>
    <source>
        <strain evidence="10">cv. HN1</strain>
        <tissue evidence="9">Leaves</tissue>
    </source>
</reference>
<dbReference type="OMA" id="AFGFCVE"/>
<keyword evidence="3 6" id="KW-0812">Transmembrane</keyword>
<comment type="similarity">
    <text evidence="2 6">Belongs to the drug/metabolite transporter (DMT) superfamily. Plant drug/metabolite exporter (P-DME) (TC 2.A.7.4) family.</text>
</comment>
<keyword evidence="10" id="KW-1185">Reference proteome</keyword>